<evidence type="ECO:0000313" key="4">
    <source>
        <dbReference type="EMBL" id="KFI69518.1"/>
    </source>
</evidence>
<keyword evidence="2" id="KW-0812">Transmembrane</keyword>
<accession>A0A087BER8</accession>
<feature type="transmembrane region" description="Helical" evidence="2">
    <location>
        <begin position="457"/>
        <end position="478"/>
    </location>
</feature>
<feature type="transmembrane region" description="Helical" evidence="2">
    <location>
        <begin position="327"/>
        <end position="350"/>
    </location>
</feature>
<keyword evidence="2" id="KW-1133">Transmembrane helix</keyword>
<keyword evidence="2" id="KW-0472">Membrane</keyword>
<feature type="transmembrane region" description="Helical" evidence="2">
    <location>
        <begin position="529"/>
        <end position="549"/>
    </location>
</feature>
<feature type="domain" description="Zinc-ribbon" evidence="3">
    <location>
        <begin position="34"/>
        <end position="56"/>
    </location>
</feature>
<dbReference type="AlphaFoldDB" id="A0A087BER8"/>
<feature type="transmembrane region" description="Helical" evidence="2">
    <location>
        <begin position="499"/>
        <end position="517"/>
    </location>
</feature>
<dbReference type="Proteomes" id="UP000029052">
    <property type="component" value="Unassembled WGS sequence"/>
</dbReference>
<feature type="transmembrane region" description="Helical" evidence="2">
    <location>
        <begin position="170"/>
        <end position="198"/>
    </location>
</feature>
<reference evidence="4 5" key="1">
    <citation type="submission" date="2014-03" db="EMBL/GenBank/DDBJ databases">
        <title>Genomics of Bifidobacteria.</title>
        <authorList>
            <person name="Ventura M."/>
            <person name="Milani C."/>
            <person name="Lugli G.A."/>
        </authorList>
    </citation>
    <scope>NUCLEOTIDE SEQUENCE [LARGE SCALE GENOMIC DNA]</scope>
    <source>
        <strain evidence="4 5">LMG 11591</strain>
    </source>
</reference>
<feature type="region of interest" description="Disordered" evidence="1">
    <location>
        <begin position="101"/>
        <end position="155"/>
    </location>
</feature>
<feature type="transmembrane region" description="Helical" evidence="2">
    <location>
        <begin position="282"/>
        <end position="306"/>
    </location>
</feature>
<feature type="compositionally biased region" description="Pro residues" evidence="1">
    <location>
        <begin position="121"/>
        <end position="134"/>
    </location>
</feature>
<feature type="transmembrane region" description="Helical" evidence="2">
    <location>
        <begin position="413"/>
        <end position="437"/>
    </location>
</feature>
<keyword evidence="5" id="KW-1185">Reference proteome</keyword>
<organism evidence="4 5">
    <name type="scientific">Bifidobacterium magnum</name>
    <dbReference type="NCBI Taxonomy" id="1692"/>
    <lineage>
        <taxon>Bacteria</taxon>
        <taxon>Bacillati</taxon>
        <taxon>Actinomycetota</taxon>
        <taxon>Actinomycetes</taxon>
        <taxon>Bifidobacteriales</taxon>
        <taxon>Bifidobacteriaceae</taxon>
        <taxon>Bifidobacterium</taxon>
    </lineage>
</organism>
<comment type="caution">
    <text evidence="4">The sequence shown here is derived from an EMBL/GenBank/DDBJ whole genome shotgun (WGS) entry which is preliminary data.</text>
</comment>
<evidence type="ECO:0000259" key="3">
    <source>
        <dbReference type="Pfam" id="PF13240"/>
    </source>
</evidence>
<feature type="transmembrane region" description="Helical" evidence="2">
    <location>
        <begin position="667"/>
        <end position="687"/>
    </location>
</feature>
<feature type="transmembrane region" description="Helical" evidence="2">
    <location>
        <begin position="250"/>
        <end position="270"/>
    </location>
</feature>
<feature type="compositionally biased region" description="Low complexity" evidence="1">
    <location>
        <begin position="101"/>
        <end position="120"/>
    </location>
</feature>
<feature type="transmembrane region" description="Helical" evidence="2">
    <location>
        <begin position="381"/>
        <end position="401"/>
    </location>
</feature>
<feature type="region of interest" description="Disordered" evidence="1">
    <location>
        <begin position="65"/>
        <end position="88"/>
    </location>
</feature>
<name>A0A087BER8_9BIFI</name>
<proteinExistence type="predicted"/>
<dbReference type="InterPro" id="IPR026870">
    <property type="entry name" value="Zinc_ribbon_dom"/>
</dbReference>
<evidence type="ECO:0000313" key="5">
    <source>
        <dbReference type="Proteomes" id="UP000029052"/>
    </source>
</evidence>
<feature type="transmembrane region" description="Helical" evidence="2">
    <location>
        <begin position="218"/>
        <end position="238"/>
    </location>
</feature>
<dbReference type="STRING" id="1692.BMAGN_1232"/>
<dbReference type="EMBL" id="JGZB01000001">
    <property type="protein sequence ID" value="KFI69518.1"/>
    <property type="molecule type" value="Genomic_DNA"/>
</dbReference>
<evidence type="ECO:0000256" key="1">
    <source>
        <dbReference type="SAM" id="MobiDB-lite"/>
    </source>
</evidence>
<dbReference type="eggNOG" id="COG3087">
    <property type="taxonomic scope" value="Bacteria"/>
</dbReference>
<dbReference type="Pfam" id="PF13240">
    <property type="entry name" value="Zn_Ribbon_1"/>
    <property type="match status" value="1"/>
</dbReference>
<protein>
    <recommendedName>
        <fullName evidence="3">Zinc-ribbon domain-containing protein</fullName>
    </recommendedName>
</protein>
<sequence length="984" mass="103514">MAPACLVPHARICGRRGSCHACRRAREEEEIIMYCSHCGSSLSETAKFCGSCGTPVQVTPAGQAEDTAQMQPSVQEQPVPQPEAPEQETVLQETVVIATSNTESDASSDASAVEPATEPIPQMPKPATPPPADPPSVAAMPDAGMPGQPGQSPQLFTNLKQPAVARSIGVSLGIGIGAAVALALITALFFTMAASSSLQLEMLGDIPYAESLLNGNSFLTLAIYLLALGMGGSANFSASSLLTSSMGASVSLPVSLIGVALVVGAAFGAYRVARTTAIAYRWTGLACSALVGLASAAVVFALGLLFSTSGSVDVLGTSAASISLSSATFGTFFMTFLLGTLGASAGYALAQYAYDAPHVFAACWRWAHRTRGWVRTVVDAAWIYTLWFGALLVVLLILAVLGNSESASALLTLPVLLPALLYYLIAFVSFGSVGAMGQSFSFATVNNLAAMDESMATLRNVMVVFLIIFVIATVYIGMRTAARNMYDPAYKGWQHSWKAPVAMLVIWLAATYLFLPVRAVGQTIGLSPTYALIAAIWMFGAEAVALTFGEQAVRAMTSLWKIFVGATVRPTPETVTAHRIACGGPQRKAAAAATMGTAAGVSVSGSPSAAPAAPGTSAAASAVYSQTAASAAPITQPTAAPATAPVFPAESAPAATKPMSAKQKRNIIIGCSIGAAIVALLITVSTLNATVFSPKSAAQEYLQALESGNYDQAQSIVSPQLTKDQSALLTSKAAHETARISNVHITGTQNAGASKTVSFTYSLNGSSHDGSVTLVNEGRKFGVFNNWEITQPLTHEITISVPPIVSSIKVNGVPVSQENAFRSSDDTWTFKVYPGAYEITADDSDYYSAAPVTIYTAEQESASVLKVTPSSHLEDEINTQIANYLDTCAKSTDSEPQGCPFSYYTWSSSNYRNFSWKISQYPKVENFNLSSGYFSASKGVADVTYEYRYSYSSEWEPDDSSSTFYLIGTFELEGDELKITELNY</sequence>
<gene>
    <name evidence="4" type="ORF">BMAGN_1232</name>
</gene>
<evidence type="ECO:0000256" key="2">
    <source>
        <dbReference type="SAM" id="Phobius"/>
    </source>
</evidence>